<protein>
    <submittedName>
        <fullName evidence="1">Uncharacterized protein</fullName>
    </submittedName>
</protein>
<accession>A0A5C6CG83</accession>
<sequence>MRWGHVSDPTLSSAKAPRHPLSLIRTAADKGVRRKEFAHGGSYAVLTFSFR</sequence>
<proteinExistence type="predicted"/>
<dbReference type="Proteomes" id="UP000316304">
    <property type="component" value="Unassembled WGS sequence"/>
</dbReference>
<keyword evidence="2" id="KW-1185">Reference proteome</keyword>
<evidence type="ECO:0000313" key="2">
    <source>
        <dbReference type="Proteomes" id="UP000316304"/>
    </source>
</evidence>
<reference evidence="1 2" key="1">
    <citation type="submission" date="2019-02" db="EMBL/GenBank/DDBJ databases">
        <title>Deep-cultivation of Planctomycetes and their phenomic and genomic characterization uncovers novel biology.</title>
        <authorList>
            <person name="Wiegand S."/>
            <person name="Jogler M."/>
            <person name="Boedeker C."/>
            <person name="Pinto D."/>
            <person name="Vollmers J."/>
            <person name="Rivas-Marin E."/>
            <person name="Kohn T."/>
            <person name="Peeters S.H."/>
            <person name="Heuer A."/>
            <person name="Rast P."/>
            <person name="Oberbeckmann S."/>
            <person name="Bunk B."/>
            <person name="Jeske O."/>
            <person name="Meyerdierks A."/>
            <person name="Storesund J.E."/>
            <person name="Kallscheuer N."/>
            <person name="Luecker S."/>
            <person name="Lage O.M."/>
            <person name="Pohl T."/>
            <person name="Merkel B.J."/>
            <person name="Hornburger P."/>
            <person name="Mueller R.-W."/>
            <person name="Bruemmer F."/>
            <person name="Labrenz M."/>
            <person name="Spormann A.M."/>
            <person name="Op Den Camp H."/>
            <person name="Overmann J."/>
            <person name="Amann R."/>
            <person name="Jetten M.S.M."/>
            <person name="Mascher T."/>
            <person name="Medema M.H."/>
            <person name="Devos D.P."/>
            <person name="Kaster A.-K."/>
            <person name="Ovreas L."/>
            <person name="Rohde M."/>
            <person name="Galperin M.Y."/>
            <person name="Jogler C."/>
        </authorList>
    </citation>
    <scope>NUCLEOTIDE SEQUENCE [LARGE SCALE GENOMIC DNA]</scope>
    <source>
        <strain evidence="1 2">Pla52o</strain>
    </source>
</reference>
<organism evidence="1 2">
    <name type="scientific">Novipirellula galeiformis</name>
    <dbReference type="NCBI Taxonomy" id="2528004"/>
    <lineage>
        <taxon>Bacteria</taxon>
        <taxon>Pseudomonadati</taxon>
        <taxon>Planctomycetota</taxon>
        <taxon>Planctomycetia</taxon>
        <taxon>Pirellulales</taxon>
        <taxon>Pirellulaceae</taxon>
        <taxon>Novipirellula</taxon>
    </lineage>
</organism>
<evidence type="ECO:0000313" key="1">
    <source>
        <dbReference type="EMBL" id="TWU23075.1"/>
    </source>
</evidence>
<dbReference type="AlphaFoldDB" id="A0A5C6CG83"/>
<comment type="caution">
    <text evidence="1">The sequence shown here is derived from an EMBL/GenBank/DDBJ whole genome shotgun (WGS) entry which is preliminary data.</text>
</comment>
<dbReference type="EMBL" id="SJPT01000004">
    <property type="protein sequence ID" value="TWU23075.1"/>
    <property type="molecule type" value="Genomic_DNA"/>
</dbReference>
<gene>
    <name evidence="1" type="ORF">Pla52o_26090</name>
</gene>
<name>A0A5C6CG83_9BACT</name>